<protein>
    <submittedName>
        <fullName evidence="1">Uncharacterized protein</fullName>
    </submittedName>
</protein>
<sequence length="76" mass="8094">MQRADLPGAREIPADQLEEPPQAFGAVRLQRQDRGQLGHLAALGSDPAGGGDGVLGHLLKLRVAEPLADKEDKLMM</sequence>
<evidence type="ECO:0000313" key="1">
    <source>
        <dbReference type="EMBL" id="GAA0266724.1"/>
    </source>
</evidence>
<dbReference type="EMBL" id="BAAABV010000002">
    <property type="protein sequence ID" value="GAA0266724.1"/>
    <property type="molecule type" value="Genomic_DNA"/>
</dbReference>
<keyword evidence="2" id="KW-1185">Reference proteome</keyword>
<proteinExistence type="predicted"/>
<comment type="caution">
    <text evidence="1">The sequence shown here is derived from an EMBL/GenBank/DDBJ whole genome shotgun (WGS) entry which is preliminary data.</text>
</comment>
<organism evidence="1 2">
    <name type="scientific">Streptomyces polychromogenes</name>
    <dbReference type="NCBI Taxonomy" id="67342"/>
    <lineage>
        <taxon>Bacteria</taxon>
        <taxon>Bacillati</taxon>
        <taxon>Actinomycetota</taxon>
        <taxon>Actinomycetes</taxon>
        <taxon>Kitasatosporales</taxon>
        <taxon>Streptomycetaceae</taxon>
        <taxon>Streptomyces</taxon>
    </lineage>
</organism>
<reference evidence="1 2" key="1">
    <citation type="journal article" date="2019" name="Int. J. Syst. Evol. Microbiol.">
        <title>The Global Catalogue of Microorganisms (GCM) 10K type strain sequencing project: providing services to taxonomists for standard genome sequencing and annotation.</title>
        <authorList>
            <consortium name="The Broad Institute Genomics Platform"/>
            <consortium name="The Broad Institute Genome Sequencing Center for Infectious Disease"/>
            <person name="Wu L."/>
            <person name="Ma J."/>
        </authorList>
    </citation>
    <scope>NUCLEOTIDE SEQUENCE [LARGE SCALE GENOMIC DNA]</scope>
    <source>
        <strain evidence="1 2">JCM 4505</strain>
    </source>
</reference>
<gene>
    <name evidence="1" type="ORF">GCM10010302_00600</name>
</gene>
<name>A0ABN0UZ48_9ACTN</name>
<dbReference type="Proteomes" id="UP001501867">
    <property type="component" value="Unassembled WGS sequence"/>
</dbReference>
<evidence type="ECO:0000313" key="2">
    <source>
        <dbReference type="Proteomes" id="UP001501867"/>
    </source>
</evidence>
<accession>A0ABN0UZ48</accession>